<dbReference type="InterPro" id="IPR001509">
    <property type="entry name" value="Epimerase_deHydtase"/>
</dbReference>
<accession>W9XTP6</accession>
<name>W9XTP6_9EURO</name>
<dbReference type="SUPFAM" id="SSF51735">
    <property type="entry name" value="NAD(P)-binding Rossmann-fold domains"/>
    <property type="match status" value="1"/>
</dbReference>
<evidence type="ECO:0000256" key="2">
    <source>
        <dbReference type="ARBA" id="ARBA00023445"/>
    </source>
</evidence>
<evidence type="ECO:0000313" key="5">
    <source>
        <dbReference type="Proteomes" id="UP000019484"/>
    </source>
</evidence>
<organism evidence="4 5">
    <name type="scientific">Capronia coronata CBS 617.96</name>
    <dbReference type="NCBI Taxonomy" id="1182541"/>
    <lineage>
        <taxon>Eukaryota</taxon>
        <taxon>Fungi</taxon>
        <taxon>Dikarya</taxon>
        <taxon>Ascomycota</taxon>
        <taxon>Pezizomycotina</taxon>
        <taxon>Eurotiomycetes</taxon>
        <taxon>Chaetothyriomycetidae</taxon>
        <taxon>Chaetothyriales</taxon>
        <taxon>Herpotrichiellaceae</taxon>
        <taxon>Capronia</taxon>
    </lineage>
</organism>
<dbReference type="Pfam" id="PF01370">
    <property type="entry name" value="Epimerase"/>
    <property type="match status" value="1"/>
</dbReference>
<keyword evidence="1" id="KW-0560">Oxidoreductase</keyword>
<dbReference type="Gene3D" id="3.40.50.720">
    <property type="entry name" value="NAD(P)-binding Rossmann-like Domain"/>
    <property type="match status" value="1"/>
</dbReference>
<feature type="domain" description="NAD-dependent epimerase/dehydratase" evidence="3">
    <location>
        <begin position="5"/>
        <end position="272"/>
    </location>
</feature>
<dbReference type="AlphaFoldDB" id="W9XTP6"/>
<dbReference type="HOGENOM" id="CLU_007383_9_2_1"/>
<dbReference type="RefSeq" id="XP_007726299.1">
    <property type="nucleotide sequence ID" value="XM_007728109.1"/>
</dbReference>
<comment type="similarity">
    <text evidence="2">Belongs to the NAD(P)-dependent epimerase/dehydratase family. Dihydroflavonol-4-reductase subfamily.</text>
</comment>
<dbReference type="InterPro" id="IPR050425">
    <property type="entry name" value="NAD(P)_dehydrat-like"/>
</dbReference>
<comment type="caution">
    <text evidence="4">The sequence shown here is derived from an EMBL/GenBank/DDBJ whole genome shotgun (WGS) entry which is preliminary data.</text>
</comment>
<keyword evidence="5" id="KW-1185">Reference proteome</keyword>
<reference evidence="4 5" key="1">
    <citation type="submission" date="2013-03" db="EMBL/GenBank/DDBJ databases">
        <title>The Genome Sequence of Capronia coronata CBS 617.96.</title>
        <authorList>
            <consortium name="The Broad Institute Genomics Platform"/>
            <person name="Cuomo C."/>
            <person name="de Hoog S."/>
            <person name="Gorbushina A."/>
            <person name="Walker B."/>
            <person name="Young S.K."/>
            <person name="Zeng Q."/>
            <person name="Gargeya S."/>
            <person name="Fitzgerald M."/>
            <person name="Haas B."/>
            <person name="Abouelleil A."/>
            <person name="Allen A.W."/>
            <person name="Alvarado L."/>
            <person name="Arachchi H.M."/>
            <person name="Berlin A.M."/>
            <person name="Chapman S.B."/>
            <person name="Gainer-Dewar J."/>
            <person name="Goldberg J."/>
            <person name="Griggs A."/>
            <person name="Gujja S."/>
            <person name="Hansen M."/>
            <person name="Howarth C."/>
            <person name="Imamovic A."/>
            <person name="Ireland A."/>
            <person name="Larimer J."/>
            <person name="McCowan C."/>
            <person name="Murphy C."/>
            <person name="Pearson M."/>
            <person name="Poon T.W."/>
            <person name="Priest M."/>
            <person name="Roberts A."/>
            <person name="Saif S."/>
            <person name="Shea T."/>
            <person name="Sisk P."/>
            <person name="Sykes S."/>
            <person name="Wortman J."/>
            <person name="Nusbaum C."/>
            <person name="Birren B."/>
        </authorList>
    </citation>
    <scope>NUCLEOTIDE SEQUENCE [LARGE SCALE GENOMIC DNA]</scope>
    <source>
        <strain evidence="4 5">CBS 617.96</strain>
    </source>
</reference>
<dbReference type="eggNOG" id="KOG1502">
    <property type="taxonomic scope" value="Eukaryota"/>
</dbReference>
<dbReference type="PANTHER" id="PTHR10366:SF814">
    <property type="entry name" value="NAD-DEPENDENT EPIMERASE_DEHYDRATASE DOMAIN-CONTAINING PROTEIN"/>
    <property type="match status" value="1"/>
</dbReference>
<evidence type="ECO:0000256" key="1">
    <source>
        <dbReference type="ARBA" id="ARBA00023002"/>
    </source>
</evidence>
<dbReference type="Proteomes" id="UP000019484">
    <property type="component" value="Unassembled WGS sequence"/>
</dbReference>
<gene>
    <name evidence="4" type="ORF">A1O1_07236</name>
</gene>
<dbReference type="EMBL" id="AMWN01000006">
    <property type="protein sequence ID" value="EXJ83613.1"/>
    <property type="molecule type" value="Genomic_DNA"/>
</dbReference>
<proteinExistence type="inferred from homology"/>
<dbReference type="GeneID" id="19162098"/>
<protein>
    <recommendedName>
        <fullName evidence="3">NAD-dependent epimerase/dehydratase domain-containing protein</fullName>
    </recommendedName>
</protein>
<sequence>MPITLVTGANGFVGAAVVNELVAQKHKVVLAVRTPSSADALLSVHPEWPTQDIAISIVTDFTMPGAFDAVFQSHPGIDYIIHVAAPLLDDPRNTDFVEHFEKPSVLGNTGLLKSAKTFGKNVKAISVTGSLNAITKGDQDDVKKRVISNEEWLPLGKEDAMQAQNPLIWYCVGKKLAEQAIWKFIEEEKPSFTVTNFMPPLIFGPMMQKVPSVEKINFSVRLFYGILNGAKAEGGRVPNTMFPGYIDVRDLAKVQVLALTTPGAANRRFVVGYPVVFNRFADALRNDAELGVSSRIGENNSDDTTLTLPRFDTKAAEEVFDCEWTSLEKTARDTALSLLKVEALKT</sequence>
<evidence type="ECO:0000313" key="4">
    <source>
        <dbReference type="EMBL" id="EXJ83613.1"/>
    </source>
</evidence>
<dbReference type="GO" id="GO:0016616">
    <property type="term" value="F:oxidoreductase activity, acting on the CH-OH group of donors, NAD or NADP as acceptor"/>
    <property type="evidence" value="ECO:0007669"/>
    <property type="project" value="TreeGrafter"/>
</dbReference>
<dbReference type="STRING" id="1182541.W9XTP6"/>
<evidence type="ECO:0000259" key="3">
    <source>
        <dbReference type="Pfam" id="PF01370"/>
    </source>
</evidence>
<dbReference type="PANTHER" id="PTHR10366">
    <property type="entry name" value="NAD DEPENDENT EPIMERASE/DEHYDRATASE"/>
    <property type="match status" value="1"/>
</dbReference>
<dbReference type="InterPro" id="IPR036291">
    <property type="entry name" value="NAD(P)-bd_dom_sf"/>
</dbReference>
<dbReference type="OrthoDB" id="2735536at2759"/>